<organism evidence="2 3">
    <name type="scientific">Neorhodopirellula lusitana</name>
    <dbReference type="NCBI Taxonomy" id="445327"/>
    <lineage>
        <taxon>Bacteria</taxon>
        <taxon>Pseudomonadati</taxon>
        <taxon>Planctomycetota</taxon>
        <taxon>Planctomycetia</taxon>
        <taxon>Pirellulales</taxon>
        <taxon>Pirellulaceae</taxon>
        <taxon>Neorhodopirellula</taxon>
    </lineage>
</organism>
<name>A0ABY1QUQ3_9BACT</name>
<gene>
    <name evidence="2" type="ORF">SAMN06265222_1345</name>
</gene>
<feature type="region of interest" description="Disordered" evidence="1">
    <location>
        <begin position="1"/>
        <end position="63"/>
    </location>
</feature>
<feature type="compositionally biased region" description="Polar residues" evidence="1">
    <location>
        <begin position="1"/>
        <end position="19"/>
    </location>
</feature>
<proteinExistence type="predicted"/>
<feature type="compositionally biased region" description="Basic and acidic residues" evidence="1">
    <location>
        <begin position="27"/>
        <end position="63"/>
    </location>
</feature>
<evidence type="ECO:0000256" key="1">
    <source>
        <dbReference type="SAM" id="MobiDB-lite"/>
    </source>
</evidence>
<evidence type="ECO:0000313" key="3">
    <source>
        <dbReference type="Proteomes" id="UP001158067"/>
    </source>
</evidence>
<sequence>MTNKSSTPIQTVHGVSSPMTRGASEIPKQDSDDTAKEKRPNSTQLYRDETAERLEEHNKSAGE</sequence>
<dbReference type="Proteomes" id="UP001158067">
    <property type="component" value="Unassembled WGS sequence"/>
</dbReference>
<dbReference type="EMBL" id="FXUG01000034">
    <property type="protein sequence ID" value="SMP79563.1"/>
    <property type="molecule type" value="Genomic_DNA"/>
</dbReference>
<protein>
    <submittedName>
        <fullName evidence="2">Uncharacterized protein</fullName>
    </submittedName>
</protein>
<reference evidence="2 3" key="1">
    <citation type="submission" date="2017-05" db="EMBL/GenBank/DDBJ databases">
        <authorList>
            <person name="Varghese N."/>
            <person name="Submissions S."/>
        </authorList>
    </citation>
    <scope>NUCLEOTIDE SEQUENCE [LARGE SCALE GENOMIC DNA]</scope>
    <source>
        <strain evidence="2 3">DSM 25457</strain>
    </source>
</reference>
<accession>A0ABY1QUQ3</accession>
<keyword evidence="3" id="KW-1185">Reference proteome</keyword>
<comment type="caution">
    <text evidence="2">The sequence shown here is derived from an EMBL/GenBank/DDBJ whole genome shotgun (WGS) entry which is preliminary data.</text>
</comment>
<evidence type="ECO:0000313" key="2">
    <source>
        <dbReference type="EMBL" id="SMP79563.1"/>
    </source>
</evidence>